<dbReference type="OrthoDB" id="7530088at2"/>
<dbReference type="GO" id="GO:0007059">
    <property type="term" value="P:chromosome segregation"/>
    <property type="evidence" value="ECO:0007669"/>
    <property type="project" value="TreeGrafter"/>
</dbReference>
<dbReference type="GeneID" id="44133612"/>
<reference evidence="4 6" key="3">
    <citation type="submission" date="2018-07" db="EMBL/GenBank/DDBJ databases">
        <title>Genomic and Epidemiologic Investigation of an Indolent Hospital Outbreak.</title>
        <authorList>
            <person name="Johnson R.C."/>
            <person name="Deming C."/>
            <person name="Conlan S."/>
            <person name="Zellmer C.J."/>
            <person name="Michelin A.V."/>
            <person name="Lee-Lin S."/>
            <person name="Thomas P.J."/>
            <person name="Park M."/>
            <person name="Weingarten R.A."/>
            <person name="Less J."/>
            <person name="Dekker J.P."/>
            <person name="Frank K.M."/>
            <person name="Musser K.A."/>
            <person name="Mcquiston J.R."/>
            <person name="Henderson D.K."/>
            <person name="Lau A.F."/>
            <person name="Palmore T.N."/>
            <person name="Segre J.A."/>
        </authorList>
    </citation>
    <scope>NUCLEOTIDE SEQUENCE [LARGE SCALE GENOMIC DNA]</scope>
    <source>
        <strain evidence="4 6">SK-NIH.Env10_0317</strain>
    </source>
</reference>
<sequence length="674" mass="74648">MSVRTFIAAELDISPYNVRKNRRAITSTEGLEASILRVGLILPLAVHPMKGSKKHGVFDGGRRFRAIRSLIARGELPADWPIDASVRTIASEAELLEISSAAGLLHVDLLPWEVMEGLQRASKRGASVEEIAEVTGQTEIWVRQHLRLAELAEPIFKAYVDGDITQDQAKAFAATEEHKLQLSAWEAFRQMPSWQQTSDKIRQLLKVGDREEEQLLRFVGEEAFRDAGGAFELDLFADAAEHRGRVDQPGLLRMLAESKLEAARATLRRRTGRTDLRFAAEYPRARHGGVDRDLELVPDCEPFSAAEADRAAFLDDELVELAHRRDRTEDPVEQAAIDLEVQAHAAELQRLQDSRAILLPEGETHATLVIDESGALETRWWWDTHRAKRAAEKPEDPRAVSAGQIAKPTNDLGGRAVGATIGNTYQQRADAEAKAEHGFTQEGVQIVRAIRREILRAALIEDGATDIAHDFLIWQLLRGELGNHDSVQLGARGLARADDSPPMVMIGAVRRAVEATPAHSNWTTTLGLLRAHPSVQDRDAVAAFRAFLDETREWKEWAAAVVAAVSLSRTANLDGYRIPVHDLLAERIGLADDEALRAHWGPSEEFLELLPRAKRIELATPFVDDATRRNLDTMKAGDTITPVTRALARVCWVHPALQFQKAPAPAVAELEAAE</sequence>
<dbReference type="PANTHER" id="PTHR33375">
    <property type="entry name" value="CHROMOSOME-PARTITIONING PROTEIN PARB-RELATED"/>
    <property type="match status" value="1"/>
</dbReference>
<protein>
    <submittedName>
        <fullName evidence="4">ParB/RepB/Spo0J family partition protein</fullName>
    </submittedName>
</protein>
<dbReference type="PANTHER" id="PTHR33375:SF7">
    <property type="entry name" value="CHROMOSOME 2-PARTITIONING PROTEIN PARB-RELATED"/>
    <property type="match status" value="1"/>
</dbReference>
<keyword evidence="5" id="KW-1185">Reference proteome</keyword>
<evidence type="ECO:0000313" key="3">
    <source>
        <dbReference type="EMBL" id="APR53334.1"/>
    </source>
</evidence>
<organism evidence="3 5">
    <name type="scientific">Sphingomonas koreensis</name>
    <dbReference type="NCBI Taxonomy" id="93064"/>
    <lineage>
        <taxon>Bacteria</taxon>
        <taxon>Pseudomonadati</taxon>
        <taxon>Pseudomonadota</taxon>
        <taxon>Alphaproteobacteria</taxon>
        <taxon>Sphingomonadales</taxon>
        <taxon>Sphingomonadaceae</taxon>
        <taxon>Sphingomonas</taxon>
    </lineage>
</organism>
<dbReference type="RefSeq" id="WP_075151972.1">
    <property type="nucleotide sequence ID" value="NZ_CP018820.1"/>
</dbReference>
<evidence type="ECO:0000313" key="5">
    <source>
        <dbReference type="Proteomes" id="UP000185161"/>
    </source>
</evidence>
<dbReference type="EMBL" id="QQWO01000026">
    <property type="protein sequence ID" value="RSU99144.1"/>
    <property type="molecule type" value="Genomic_DNA"/>
</dbReference>
<dbReference type="Pfam" id="PF17762">
    <property type="entry name" value="HTH_ParB"/>
    <property type="match status" value="1"/>
</dbReference>
<dbReference type="InterPro" id="IPR050336">
    <property type="entry name" value="Chromosome_partition/occlusion"/>
</dbReference>
<gene>
    <name evidence="3" type="ORF">BRX40_13665</name>
    <name evidence="4" type="ORF">CA257_21065</name>
</gene>
<reference evidence="5" key="2">
    <citation type="submission" date="2016-12" db="EMBL/GenBank/DDBJ databases">
        <title>Whole genome sequencing of Sphingomonas sp. ABOJV.</title>
        <authorList>
            <person name="Conlan S."/>
            <person name="Thomas P.J."/>
            <person name="Mullikin J."/>
            <person name="Palmore T.N."/>
            <person name="Frank K.M."/>
            <person name="Segre J.A."/>
        </authorList>
    </citation>
    <scope>NUCLEOTIDE SEQUENCE [LARGE SCALE GENOMIC DNA]</scope>
    <source>
        <strain evidence="5">ABOJV</strain>
    </source>
</reference>
<dbReference type="InterPro" id="IPR041468">
    <property type="entry name" value="HTH_ParB/Spo0J"/>
</dbReference>
<accession>A0A1L6JBL5</accession>
<feature type="domain" description="ParB/Spo0J HTH" evidence="2">
    <location>
        <begin position="108"/>
        <end position="187"/>
    </location>
</feature>
<dbReference type="GO" id="GO:0005694">
    <property type="term" value="C:chromosome"/>
    <property type="evidence" value="ECO:0007669"/>
    <property type="project" value="TreeGrafter"/>
</dbReference>
<dbReference type="KEGG" id="skr:BRX40_13665"/>
<dbReference type="STRING" id="93064.BRX40_13665"/>
<dbReference type="Gene3D" id="1.10.10.2830">
    <property type="match status" value="1"/>
</dbReference>
<name>A0A1L6JBL5_9SPHN</name>
<dbReference type="CDD" id="cd16406">
    <property type="entry name" value="ParB_N_like"/>
    <property type="match status" value="1"/>
</dbReference>
<dbReference type="SUPFAM" id="SSF110849">
    <property type="entry name" value="ParB/Sulfiredoxin"/>
    <property type="match status" value="1"/>
</dbReference>
<dbReference type="EMBL" id="CP018820">
    <property type="protein sequence ID" value="APR53334.1"/>
    <property type="molecule type" value="Genomic_DNA"/>
</dbReference>
<dbReference type="SUPFAM" id="SSF109709">
    <property type="entry name" value="KorB DNA-binding domain-like"/>
    <property type="match status" value="1"/>
</dbReference>
<proteinExistence type="predicted"/>
<evidence type="ECO:0000313" key="4">
    <source>
        <dbReference type="EMBL" id="RSU99144.1"/>
    </source>
</evidence>
<reference evidence="3" key="1">
    <citation type="submission" date="2016-12" db="EMBL/GenBank/DDBJ databases">
        <title>Whole genome sequencing of Sphingomonas koreensis.</title>
        <authorList>
            <person name="Conlan S."/>
            <person name="Thomas P.J."/>
            <person name="Mullikin J."/>
            <person name="Palmore T.N."/>
            <person name="Frank K.M."/>
            <person name="Segre J.A."/>
        </authorList>
    </citation>
    <scope>NUCLEOTIDE SEQUENCE</scope>
    <source>
        <strain evidence="3">ABOJV</strain>
    </source>
</reference>
<dbReference type="Proteomes" id="UP000286681">
    <property type="component" value="Unassembled WGS sequence"/>
</dbReference>
<dbReference type="Proteomes" id="UP000185161">
    <property type="component" value="Chromosome"/>
</dbReference>
<dbReference type="AlphaFoldDB" id="A0A1L6JBL5"/>
<feature type="region of interest" description="Disordered" evidence="1">
    <location>
        <begin position="392"/>
        <end position="413"/>
    </location>
</feature>
<dbReference type="InterPro" id="IPR036086">
    <property type="entry name" value="ParB/Sulfiredoxin_sf"/>
</dbReference>
<evidence type="ECO:0000313" key="6">
    <source>
        <dbReference type="Proteomes" id="UP000286681"/>
    </source>
</evidence>
<evidence type="ECO:0000256" key="1">
    <source>
        <dbReference type="SAM" id="MobiDB-lite"/>
    </source>
</evidence>
<evidence type="ECO:0000259" key="2">
    <source>
        <dbReference type="Pfam" id="PF17762"/>
    </source>
</evidence>